<protein>
    <submittedName>
        <fullName evidence="3">Class I SAM-dependent methyltransferase</fullName>
        <ecNumber evidence="3">2.1.1.-</ecNumber>
    </submittedName>
</protein>
<evidence type="ECO:0000313" key="4">
    <source>
        <dbReference type="Proteomes" id="UP001165427"/>
    </source>
</evidence>
<reference evidence="3" key="1">
    <citation type="submission" date="2022-04" db="EMBL/GenBank/DDBJ databases">
        <title>Desulfatitalea alkaliphila sp. nov., a novel anaerobic sulfate-reducing bacterium isolated from terrestrial mud volcano, Taman Peninsula, Russia.</title>
        <authorList>
            <person name="Khomyakova M.A."/>
            <person name="Merkel A.Y."/>
            <person name="Slobodkin A.I."/>
        </authorList>
    </citation>
    <scope>NUCLEOTIDE SEQUENCE</scope>
    <source>
        <strain evidence="3">M08but</strain>
    </source>
</reference>
<dbReference type="PANTHER" id="PTHR40048">
    <property type="entry name" value="RHAMNOSYL O-METHYLTRANSFERASE"/>
    <property type="match status" value="1"/>
</dbReference>
<gene>
    <name evidence="3" type="ORF">MRX98_02305</name>
</gene>
<dbReference type="InterPro" id="IPR029063">
    <property type="entry name" value="SAM-dependent_MTases_sf"/>
</dbReference>
<dbReference type="RefSeq" id="WP_246902670.1">
    <property type="nucleotide sequence ID" value="NZ_JALJRB010000002.1"/>
</dbReference>
<dbReference type="AlphaFoldDB" id="A0AA41UI99"/>
<dbReference type="Pfam" id="PF13578">
    <property type="entry name" value="Methyltransf_24"/>
    <property type="match status" value="1"/>
</dbReference>
<sequence>MLDALFHSPHAFDTPERLTDVSSWHGHLPFALFSISFFKPRVFVELGTHKGDSYCAFCQAVKTLDLPTRCFAVDTWQGDAQSGHYGPGVFDELAQYNTVRYADFSELLRMTFDEALHRFADGTVDLLHIDGLHTYAAVRHDFDAWLPKMSPAGVVLLHDTHVTQDDFGVWRLWKELSERYPSFCFQHSSGLGVLAVGQHQPPGTEILFHLSPPAAQWVRHLFRCLGERVTLCRRTEELKNRLHAVDWELGTTRTYARDLEERVEEIAANDARRGRYIQGLEERLDHLAGLYEERGRWIEVLEQRLAEPLSARLMRMARADIARLRARLRGAV</sequence>
<dbReference type="Proteomes" id="UP001165427">
    <property type="component" value="Unassembled WGS sequence"/>
</dbReference>
<organism evidence="3 4">
    <name type="scientific">Desulfatitalea alkaliphila</name>
    <dbReference type="NCBI Taxonomy" id="2929485"/>
    <lineage>
        <taxon>Bacteria</taxon>
        <taxon>Pseudomonadati</taxon>
        <taxon>Thermodesulfobacteriota</taxon>
        <taxon>Desulfobacteria</taxon>
        <taxon>Desulfobacterales</taxon>
        <taxon>Desulfosarcinaceae</taxon>
        <taxon>Desulfatitalea</taxon>
    </lineage>
</organism>
<dbReference type="EMBL" id="JALJRB010000002">
    <property type="protein sequence ID" value="MCJ8499392.1"/>
    <property type="molecule type" value="Genomic_DNA"/>
</dbReference>
<dbReference type="GO" id="GO:0008168">
    <property type="term" value="F:methyltransferase activity"/>
    <property type="evidence" value="ECO:0007669"/>
    <property type="project" value="UniProtKB-KW"/>
</dbReference>
<evidence type="ECO:0000313" key="3">
    <source>
        <dbReference type="EMBL" id="MCJ8499392.1"/>
    </source>
</evidence>
<dbReference type="GO" id="GO:0005886">
    <property type="term" value="C:plasma membrane"/>
    <property type="evidence" value="ECO:0007669"/>
    <property type="project" value="TreeGrafter"/>
</dbReference>
<evidence type="ECO:0000256" key="1">
    <source>
        <dbReference type="ARBA" id="ARBA00022603"/>
    </source>
</evidence>
<dbReference type="GO" id="GO:0071770">
    <property type="term" value="P:DIM/DIP cell wall layer assembly"/>
    <property type="evidence" value="ECO:0007669"/>
    <property type="project" value="TreeGrafter"/>
</dbReference>
<evidence type="ECO:0000256" key="2">
    <source>
        <dbReference type="ARBA" id="ARBA00022679"/>
    </source>
</evidence>
<dbReference type="PANTHER" id="PTHR40048:SF1">
    <property type="entry name" value="RHAMNOSYL O-METHYLTRANSFERASE"/>
    <property type="match status" value="1"/>
</dbReference>
<proteinExistence type="predicted"/>
<dbReference type="SUPFAM" id="SSF53335">
    <property type="entry name" value="S-adenosyl-L-methionine-dependent methyltransferases"/>
    <property type="match status" value="1"/>
</dbReference>
<dbReference type="EC" id="2.1.1.-" evidence="3"/>
<dbReference type="Gene3D" id="3.40.50.150">
    <property type="entry name" value="Vaccinia Virus protein VP39"/>
    <property type="match status" value="1"/>
</dbReference>
<keyword evidence="1 3" id="KW-0489">Methyltransferase</keyword>
<name>A0AA41UI99_9BACT</name>
<keyword evidence="4" id="KW-1185">Reference proteome</keyword>
<dbReference type="GO" id="GO:0032259">
    <property type="term" value="P:methylation"/>
    <property type="evidence" value="ECO:0007669"/>
    <property type="project" value="UniProtKB-KW"/>
</dbReference>
<keyword evidence="2 3" id="KW-0808">Transferase</keyword>
<accession>A0AA41UI99</accession>
<comment type="caution">
    <text evidence="3">The sequence shown here is derived from an EMBL/GenBank/DDBJ whole genome shotgun (WGS) entry which is preliminary data.</text>
</comment>